<name>A0A0F9EB21_9ZZZZ</name>
<gene>
    <name evidence="1" type="ORF">LCGC14_2175530</name>
</gene>
<sequence>MGILNKLETAVEDYRITMMGSGLHGTVYDDAIANLVSMGLDEEDAVLELQEIYDEWVYKTQLFTN</sequence>
<comment type="caution">
    <text evidence="1">The sequence shown here is derived from an EMBL/GenBank/DDBJ whole genome shotgun (WGS) entry which is preliminary data.</text>
</comment>
<evidence type="ECO:0000313" key="1">
    <source>
        <dbReference type="EMBL" id="KKL63396.1"/>
    </source>
</evidence>
<dbReference type="AlphaFoldDB" id="A0A0F9EB21"/>
<protein>
    <submittedName>
        <fullName evidence="1">Uncharacterized protein</fullName>
    </submittedName>
</protein>
<dbReference type="EMBL" id="LAZR01028186">
    <property type="protein sequence ID" value="KKL63396.1"/>
    <property type="molecule type" value="Genomic_DNA"/>
</dbReference>
<organism evidence="1">
    <name type="scientific">marine sediment metagenome</name>
    <dbReference type="NCBI Taxonomy" id="412755"/>
    <lineage>
        <taxon>unclassified sequences</taxon>
        <taxon>metagenomes</taxon>
        <taxon>ecological metagenomes</taxon>
    </lineage>
</organism>
<accession>A0A0F9EB21</accession>
<reference evidence="1" key="1">
    <citation type="journal article" date="2015" name="Nature">
        <title>Complex archaea that bridge the gap between prokaryotes and eukaryotes.</title>
        <authorList>
            <person name="Spang A."/>
            <person name="Saw J.H."/>
            <person name="Jorgensen S.L."/>
            <person name="Zaremba-Niedzwiedzka K."/>
            <person name="Martijn J."/>
            <person name="Lind A.E."/>
            <person name="van Eijk R."/>
            <person name="Schleper C."/>
            <person name="Guy L."/>
            <person name="Ettema T.J."/>
        </authorList>
    </citation>
    <scope>NUCLEOTIDE SEQUENCE</scope>
</reference>
<proteinExistence type="predicted"/>